<gene>
    <name evidence="4" type="ORF">SAMN05216387_101119</name>
</gene>
<feature type="domain" description="Methyltransferase small" evidence="3">
    <location>
        <begin position="138"/>
        <end position="213"/>
    </location>
</feature>
<keyword evidence="5" id="KW-1185">Reference proteome</keyword>
<sequence length="351" mass="40079">MPQAGGNRWYSEPIRLAKFVTGGVNCWKESPWQGLYKTLLTWEKGRSPAILFDLFFFHRRVSTDQISAIISNDNLTVLENAGILSFSNGEVRSMVRCYPAGNMYFICDPSRDQSDFIYIGWDSDLMVDIAAKYCRGRRFSRLLDLCTGSGVQGLSLSRHSEEAFCADINPRALAMVQANARLNKLKTIQTVHSDLFSNVSGRFDCITANTPYVPHPVGAQLPIGGGDTGIEFTIRLLRELPDRLTDNGISIIYTSDPIVHGKRELIAQVTDELGQLPYRVILIPLFTNNYPMTRAMQEHYDRLNLSGYDDCILIIERGKKYTVEQHQHDSLHYYRTRMDAWLDWRRRAHRS</sequence>
<keyword evidence="1 4" id="KW-0489">Methyltransferase</keyword>
<organism evidence="4 5">
    <name type="scientific">Nitrosovibrio tenuis</name>
    <dbReference type="NCBI Taxonomy" id="1233"/>
    <lineage>
        <taxon>Bacteria</taxon>
        <taxon>Pseudomonadati</taxon>
        <taxon>Pseudomonadota</taxon>
        <taxon>Betaproteobacteria</taxon>
        <taxon>Nitrosomonadales</taxon>
        <taxon>Nitrosomonadaceae</taxon>
        <taxon>Nitrosovibrio</taxon>
    </lineage>
</organism>
<dbReference type="InterPro" id="IPR050320">
    <property type="entry name" value="N5-glutamine_MTase"/>
</dbReference>
<evidence type="ECO:0000256" key="1">
    <source>
        <dbReference type="ARBA" id="ARBA00022603"/>
    </source>
</evidence>
<dbReference type="CDD" id="cd02440">
    <property type="entry name" value="AdoMet_MTases"/>
    <property type="match status" value="1"/>
</dbReference>
<accession>A0A1H7FXV0</accession>
<dbReference type="AlphaFoldDB" id="A0A1H7FXV0"/>
<dbReference type="STRING" id="1233.SAMN05216387_101119"/>
<evidence type="ECO:0000259" key="3">
    <source>
        <dbReference type="Pfam" id="PF05175"/>
    </source>
</evidence>
<dbReference type="Pfam" id="PF05175">
    <property type="entry name" value="MTS"/>
    <property type="match status" value="1"/>
</dbReference>
<reference evidence="4 5" key="1">
    <citation type="submission" date="2016-10" db="EMBL/GenBank/DDBJ databases">
        <authorList>
            <person name="de Groot N.N."/>
        </authorList>
    </citation>
    <scope>NUCLEOTIDE SEQUENCE [LARGE SCALE GENOMIC DNA]</scope>
    <source>
        <strain evidence="4 5">Nv1</strain>
    </source>
</reference>
<name>A0A1H7FXV0_9PROT</name>
<dbReference type="Proteomes" id="UP000198620">
    <property type="component" value="Unassembled WGS sequence"/>
</dbReference>
<dbReference type="EMBL" id="FOBH01000001">
    <property type="protein sequence ID" value="SEK30913.1"/>
    <property type="molecule type" value="Genomic_DNA"/>
</dbReference>
<evidence type="ECO:0000256" key="2">
    <source>
        <dbReference type="ARBA" id="ARBA00022691"/>
    </source>
</evidence>
<dbReference type="Gene3D" id="3.40.50.150">
    <property type="entry name" value="Vaccinia Virus protein VP39"/>
    <property type="match status" value="1"/>
</dbReference>
<dbReference type="SUPFAM" id="SSF53335">
    <property type="entry name" value="S-adenosyl-L-methionine-dependent methyltransferases"/>
    <property type="match status" value="1"/>
</dbReference>
<keyword evidence="2" id="KW-0949">S-adenosyl-L-methionine</keyword>
<dbReference type="InterPro" id="IPR007848">
    <property type="entry name" value="Small_mtfrase_dom"/>
</dbReference>
<dbReference type="PANTHER" id="PTHR18895:SF74">
    <property type="entry name" value="MTRF1L RELEASE FACTOR GLUTAMINE METHYLTRANSFERASE"/>
    <property type="match status" value="1"/>
</dbReference>
<keyword evidence="4" id="KW-0808">Transferase</keyword>
<proteinExistence type="predicted"/>
<dbReference type="GO" id="GO:0008168">
    <property type="term" value="F:methyltransferase activity"/>
    <property type="evidence" value="ECO:0007669"/>
    <property type="project" value="UniProtKB-KW"/>
</dbReference>
<evidence type="ECO:0000313" key="4">
    <source>
        <dbReference type="EMBL" id="SEK30913.1"/>
    </source>
</evidence>
<dbReference type="InterPro" id="IPR029063">
    <property type="entry name" value="SAM-dependent_MTases_sf"/>
</dbReference>
<evidence type="ECO:0000313" key="5">
    <source>
        <dbReference type="Proteomes" id="UP000198620"/>
    </source>
</evidence>
<dbReference type="GO" id="GO:0032259">
    <property type="term" value="P:methylation"/>
    <property type="evidence" value="ECO:0007669"/>
    <property type="project" value="UniProtKB-KW"/>
</dbReference>
<protein>
    <submittedName>
        <fullName evidence="4">Methyltransferase small domain-containing protein</fullName>
    </submittedName>
</protein>
<dbReference type="PANTHER" id="PTHR18895">
    <property type="entry name" value="HEMK METHYLTRANSFERASE"/>
    <property type="match status" value="1"/>
</dbReference>